<feature type="compositionally biased region" description="Low complexity" evidence="1">
    <location>
        <begin position="147"/>
        <end position="157"/>
    </location>
</feature>
<protein>
    <submittedName>
        <fullName evidence="2">Uncharacterized protein</fullName>
    </submittedName>
</protein>
<gene>
    <name evidence="2" type="ORF">PVAP13_9NG171673</name>
</gene>
<accession>A0A8T0MHH8</accession>
<dbReference type="EMBL" id="CM029054">
    <property type="protein sequence ID" value="KAG2536208.1"/>
    <property type="molecule type" value="Genomic_DNA"/>
</dbReference>
<evidence type="ECO:0000313" key="2">
    <source>
        <dbReference type="EMBL" id="KAG2536208.1"/>
    </source>
</evidence>
<feature type="compositionally biased region" description="Basic residues" evidence="1">
    <location>
        <begin position="215"/>
        <end position="225"/>
    </location>
</feature>
<dbReference type="Proteomes" id="UP000823388">
    <property type="component" value="Chromosome 9N"/>
</dbReference>
<proteinExistence type="predicted"/>
<evidence type="ECO:0000256" key="1">
    <source>
        <dbReference type="SAM" id="MobiDB-lite"/>
    </source>
</evidence>
<comment type="caution">
    <text evidence="2">The sequence shown here is derived from an EMBL/GenBank/DDBJ whole genome shotgun (WGS) entry which is preliminary data.</text>
</comment>
<feature type="compositionally biased region" description="Gly residues" evidence="1">
    <location>
        <begin position="78"/>
        <end position="90"/>
    </location>
</feature>
<dbReference type="AlphaFoldDB" id="A0A8T0MHH8"/>
<keyword evidence="3" id="KW-1185">Reference proteome</keyword>
<feature type="compositionally biased region" description="Basic residues" evidence="1">
    <location>
        <begin position="46"/>
        <end position="69"/>
    </location>
</feature>
<sequence>MFLSIRPIDRDDTLDANRGTSKPCGCTDAHASKAKLAHQGSNGTAGRRRRRRRAGPAATGRRRRPRGRGAGRVAAAAGPGGRGRLHGVGVGRPRDAVPEAAALRHPGAGGGADPGHRAGPPVVPRRLRRRPPRGAGLRVAVRRRGRPQGQPRLRPGAGPLGPGHRRRRHQDGGGEGVRRPAGAGAAGGGDGRGERAVAAGAGEGRLPEGGGAPQVHRRTRRRPGQGRRDLQLPVVRPTACEAVTRNGRSGSSSEEFPVTREPEW</sequence>
<feature type="compositionally biased region" description="Gly residues" evidence="1">
    <location>
        <begin position="201"/>
        <end position="212"/>
    </location>
</feature>
<reference evidence="2" key="1">
    <citation type="submission" date="2020-05" db="EMBL/GenBank/DDBJ databases">
        <title>WGS assembly of Panicum virgatum.</title>
        <authorList>
            <person name="Lovell J.T."/>
            <person name="Jenkins J."/>
            <person name="Shu S."/>
            <person name="Juenger T.E."/>
            <person name="Schmutz J."/>
        </authorList>
    </citation>
    <scope>NUCLEOTIDE SEQUENCE</scope>
    <source>
        <strain evidence="2">AP13</strain>
    </source>
</reference>
<feature type="region of interest" description="Disordered" evidence="1">
    <location>
        <begin position="1"/>
        <end position="264"/>
    </location>
</feature>
<name>A0A8T0MHH8_PANVG</name>
<organism evidence="2 3">
    <name type="scientific">Panicum virgatum</name>
    <name type="common">Blackwell switchgrass</name>
    <dbReference type="NCBI Taxonomy" id="38727"/>
    <lineage>
        <taxon>Eukaryota</taxon>
        <taxon>Viridiplantae</taxon>
        <taxon>Streptophyta</taxon>
        <taxon>Embryophyta</taxon>
        <taxon>Tracheophyta</taxon>
        <taxon>Spermatophyta</taxon>
        <taxon>Magnoliopsida</taxon>
        <taxon>Liliopsida</taxon>
        <taxon>Poales</taxon>
        <taxon>Poaceae</taxon>
        <taxon>PACMAD clade</taxon>
        <taxon>Panicoideae</taxon>
        <taxon>Panicodae</taxon>
        <taxon>Paniceae</taxon>
        <taxon>Panicinae</taxon>
        <taxon>Panicum</taxon>
        <taxon>Panicum sect. Hiantes</taxon>
    </lineage>
</organism>
<evidence type="ECO:0000313" key="3">
    <source>
        <dbReference type="Proteomes" id="UP000823388"/>
    </source>
</evidence>